<dbReference type="GO" id="GO:0030018">
    <property type="term" value="C:Z disc"/>
    <property type="evidence" value="ECO:0007669"/>
    <property type="project" value="UniProtKB-SubCell"/>
</dbReference>
<feature type="compositionally biased region" description="Polar residues" evidence="10">
    <location>
        <begin position="1"/>
        <end position="11"/>
    </location>
</feature>
<dbReference type="GO" id="GO:0097504">
    <property type="term" value="C:Gemini of Cajal bodies"/>
    <property type="evidence" value="ECO:0007669"/>
    <property type="project" value="UniProtKB-SubCell"/>
</dbReference>
<gene>
    <name evidence="13 14" type="primary">LOC108891768</name>
</gene>
<feature type="region of interest" description="Disordered" evidence="10">
    <location>
        <begin position="183"/>
        <end position="334"/>
    </location>
</feature>
<evidence type="ECO:0000256" key="4">
    <source>
        <dbReference type="ARBA" id="ARBA00004484"/>
    </source>
</evidence>
<feature type="compositionally biased region" description="Pro residues" evidence="10">
    <location>
        <begin position="311"/>
        <end position="320"/>
    </location>
</feature>
<feature type="region of interest" description="Disordered" evidence="10">
    <location>
        <begin position="1"/>
        <end position="24"/>
    </location>
</feature>
<dbReference type="RefSeq" id="XP_018544598.1">
    <property type="nucleotide sequence ID" value="XM_018689082.2"/>
</dbReference>
<evidence type="ECO:0000256" key="9">
    <source>
        <dbReference type="ARBA" id="ARBA00034695"/>
    </source>
</evidence>
<dbReference type="KEGG" id="lcf:108891768"/>
<evidence type="ECO:0000313" key="12">
    <source>
        <dbReference type="Proteomes" id="UP000694890"/>
    </source>
</evidence>
<evidence type="ECO:0000256" key="1">
    <source>
        <dbReference type="ARBA" id="ARBA00004216"/>
    </source>
</evidence>
<evidence type="ECO:0000256" key="6">
    <source>
        <dbReference type="ARBA" id="ARBA00022664"/>
    </source>
</evidence>
<organism evidence="12 13">
    <name type="scientific">Lates calcarifer</name>
    <name type="common">Barramundi</name>
    <name type="synonym">Holocentrus calcarifer</name>
    <dbReference type="NCBI Taxonomy" id="8187"/>
    <lineage>
        <taxon>Eukaryota</taxon>
        <taxon>Metazoa</taxon>
        <taxon>Chordata</taxon>
        <taxon>Craniata</taxon>
        <taxon>Vertebrata</taxon>
        <taxon>Euteleostomi</taxon>
        <taxon>Actinopterygii</taxon>
        <taxon>Neopterygii</taxon>
        <taxon>Teleostei</taxon>
        <taxon>Neoteleostei</taxon>
        <taxon>Acanthomorphata</taxon>
        <taxon>Carangaria</taxon>
        <taxon>Carangaria incertae sedis</taxon>
        <taxon>Centropomidae</taxon>
        <taxon>Lates</taxon>
    </lineage>
</organism>
<dbReference type="InterPro" id="IPR010304">
    <property type="entry name" value="SMN_Tudor"/>
</dbReference>
<feature type="domain" description="Tudor" evidence="11">
    <location>
        <begin position="78"/>
        <end position="136"/>
    </location>
</feature>
<reference evidence="13 14" key="1">
    <citation type="submission" date="2025-04" db="UniProtKB">
        <authorList>
            <consortium name="RefSeq"/>
        </authorList>
    </citation>
    <scope>IDENTIFICATION</scope>
    <source>
        <tissue evidence="13 14">Brain</tissue>
    </source>
</reference>
<dbReference type="PANTHER" id="PTHR39267">
    <property type="entry name" value="SURVIVAL MOTOR NEURON-LIKE PROTEIN 1"/>
    <property type="match status" value="1"/>
</dbReference>
<dbReference type="PROSITE" id="PS50304">
    <property type="entry name" value="TUDOR"/>
    <property type="match status" value="2"/>
</dbReference>
<evidence type="ECO:0000259" key="11">
    <source>
        <dbReference type="PROSITE" id="PS50304"/>
    </source>
</evidence>
<evidence type="ECO:0000256" key="2">
    <source>
        <dbReference type="ARBA" id="ARBA00004408"/>
    </source>
</evidence>
<name>A0AAJ7Q1Z7_LATCA</name>
<dbReference type="SMART" id="SM00333">
    <property type="entry name" value="TUDOR"/>
    <property type="match status" value="2"/>
</dbReference>
<keyword evidence="7" id="KW-0508">mRNA splicing</keyword>
<dbReference type="InterPro" id="IPR002999">
    <property type="entry name" value="Tudor"/>
</dbReference>
<feature type="compositionally biased region" description="Low complexity" evidence="10">
    <location>
        <begin position="66"/>
        <end position="76"/>
    </location>
</feature>
<comment type="similarity">
    <text evidence="5">Belongs to the SMN family.</text>
</comment>
<accession>A0AAJ7Q1Z7</accession>
<protein>
    <submittedName>
        <fullName evidence="13 14">Survival motor neuron protein isoform X1</fullName>
    </submittedName>
</protein>
<feature type="compositionally biased region" description="Basic and acidic residues" evidence="10">
    <location>
        <begin position="230"/>
        <end position="249"/>
    </location>
</feature>
<evidence type="ECO:0000313" key="13">
    <source>
        <dbReference type="RefSeq" id="XP_018544597.1"/>
    </source>
</evidence>
<dbReference type="GO" id="GO:0008380">
    <property type="term" value="P:RNA splicing"/>
    <property type="evidence" value="ECO:0007669"/>
    <property type="project" value="UniProtKB-KW"/>
</dbReference>
<sequence length="366" mass="40430">MTAMTEPTETSGIHGAAEPVESVSAAVKDETSLVKAFENTLEISQEVKQTEGAASEETEQDRQTVAPPAAETSSAESRWVVGAQCRAVWSEDGRVYPATVVSVDGERCRVRFISYGNEEDVELSALMAPKAAPPTQRQNSEDWSPGSRCRAVYSEDGLVYPAVVLWVKGQRCRIRFDDYNNEEEQDVSSLLSPDELHGPSRTTAKVSVQGSSWKSSSPSSTSDWGRRRRREESQGDRGGDRRSGWRDEQQSSSWQGKERLSNQSKVEREAEERRRGNQPRDEVEKPTNHSFSVFPPFPPPSHLGSGDPLSFIPPPPPPPLWTSGGNESPGSSRVDATSSMLMLWYTCGFHTGSYMAQQQLRSTSKD</sequence>
<dbReference type="GO" id="GO:0043204">
    <property type="term" value="C:perikaryon"/>
    <property type="evidence" value="ECO:0007669"/>
    <property type="project" value="UniProtKB-SubCell"/>
</dbReference>
<dbReference type="GeneID" id="108891768"/>
<proteinExistence type="inferred from homology"/>
<evidence type="ECO:0000256" key="8">
    <source>
        <dbReference type="ARBA" id="ARBA00023242"/>
    </source>
</evidence>
<evidence type="ECO:0000313" key="14">
    <source>
        <dbReference type="RefSeq" id="XP_018544598.1"/>
    </source>
</evidence>
<dbReference type="GO" id="GO:0003723">
    <property type="term" value="F:RNA binding"/>
    <property type="evidence" value="ECO:0007669"/>
    <property type="project" value="InterPro"/>
</dbReference>
<feature type="domain" description="Tudor" evidence="11">
    <location>
        <begin position="142"/>
        <end position="200"/>
    </location>
</feature>
<dbReference type="GO" id="GO:0015030">
    <property type="term" value="C:Cajal body"/>
    <property type="evidence" value="ECO:0007669"/>
    <property type="project" value="UniProtKB-SubCell"/>
</dbReference>
<dbReference type="SUPFAM" id="SSF63748">
    <property type="entry name" value="Tudor/PWWP/MBT"/>
    <property type="match status" value="2"/>
</dbReference>
<feature type="compositionally biased region" description="Basic and acidic residues" evidence="10">
    <location>
        <begin position="256"/>
        <end position="287"/>
    </location>
</feature>
<keyword evidence="6" id="KW-0507">mRNA processing</keyword>
<feature type="region of interest" description="Disordered" evidence="10">
    <location>
        <begin position="46"/>
        <end position="76"/>
    </location>
</feature>
<comment type="subcellular location">
    <subcellularLocation>
        <location evidence="1">Cytoplasm</location>
        <location evidence="1">Myofibril</location>
        <location evidence="1">Sarcomere</location>
        <location evidence="1">Z line</location>
    </subcellularLocation>
    <subcellularLocation>
        <location evidence="3">Cytoplasmic granule</location>
    </subcellularLocation>
    <subcellularLocation>
        <location evidence="2">Nucleus</location>
        <location evidence="2">Cajal body</location>
    </subcellularLocation>
    <subcellularLocation>
        <location evidence="9">Nucleus</location>
        <location evidence="9">Gem</location>
    </subcellularLocation>
    <subcellularLocation>
        <location evidence="4">Perikaryon</location>
    </subcellularLocation>
</comment>
<evidence type="ECO:0000256" key="7">
    <source>
        <dbReference type="ARBA" id="ARBA00023187"/>
    </source>
</evidence>
<dbReference type="CDD" id="cd22852">
    <property type="entry name" value="SMN_C"/>
    <property type="match status" value="1"/>
</dbReference>
<evidence type="ECO:0000256" key="10">
    <source>
        <dbReference type="SAM" id="MobiDB-lite"/>
    </source>
</evidence>
<feature type="compositionally biased region" description="Polar residues" evidence="10">
    <location>
        <begin position="323"/>
        <end position="334"/>
    </location>
</feature>
<dbReference type="RefSeq" id="XP_018544597.1">
    <property type="nucleotide sequence ID" value="XM_018689081.2"/>
</dbReference>
<dbReference type="Gene3D" id="2.30.30.140">
    <property type="match status" value="2"/>
</dbReference>
<dbReference type="Proteomes" id="UP000694890">
    <property type="component" value="Unplaced"/>
</dbReference>
<dbReference type="InterPro" id="IPR040424">
    <property type="entry name" value="Smn1"/>
</dbReference>
<dbReference type="PANTHER" id="PTHR39267:SF1">
    <property type="entry name" value="SURVIVAL MOTOR NEURON PROTEIN"/>
    <property type="match status" value="1"/>
</dbReference>
<dbReference type="Pfam" id="PF06003">
    <property type="entry name" value="SMN_Tudor"/>
    <property type="match status" value="2"/>
</dbReference>
<evidence type="ECO:0000256" key="5">
    <source>
        <dbReference type="ARBA" id="ARBA00005371"/>
    </source>
</evidence>
<dbReference type="Pfam" id="PF20635">
    <property type="entry name" value="SMN_YG-box"/>
    <property type="match status" value="1"/>
</dbReference>
<keyword evidence="8" id="KW-0539">Nucleus</keyword>
<evidence type="ECO:0000256" key="3">
    <source>
        <dbReference type="ARBA" id="ARBA00004463"/>
    </source>
</evidence>
<dbReference type="InterPro" id="IPR047313">
    <property type="entry name" value="SMN_C"/>
</dbReference>
<dbReference type="AlphaFoldDB" id="A0AAJ7Q1Z7"/>
<dbReference type="GO" id="GO:0006397">
    <property type="term" value="P:mRNA processing"/>
    <property type="evidence" value="ECO:0007669"/>
    <property type="project" value="UniProtKB-KW"/>
</dbReference>
<feature type="compositionally biased region" description="Low complexity" evidence="10">
    <location>
        <begin position="207"/>
        <end position="223"/>
    </location>
</feature>